<dbReference type="GeneID" id="111253117"/>
<dbReference type="SUPFAM" id="SSF46955">
    <property type="entry name" value="Putative DNA-binding domain"/>
    <property type="match status" value="1"/>
</dbReference>
<dbReference type="EnsemblMetazoa" id="XM_022812084">
    <property type="protein sequence ID" value="XP_022667819"/>
    <property type="gene ID" value="LOC111253117"/>
</dbReference>
<evidence type="ECO:0000256" key="1">
    <source>
        <dbReference type="ARBA" id="ARBA00009513"/>
    </source>
</evidence>
<dbReference type="SMART" id="SM01046">
    <property type="entry name" value="c-SKI_SMAD_bind"/>
    <property type="match status" value="1"/>
</dbReference>
<dbReference type="RefSeq" id="XP_022667814.1">
    <property type="nucleotide sequence ID" value="XM_022812079.1"/>
</dbReference>
<dbReference type="RefSeq" id="XP_022667816.1">
    <property type="nucleotide sequence ID" value="XM_022812081.1"/>
</dbReference>
<dbReference type="EnsemblMetazoa" id="XM_022812083">
    <property type="protein sequence ID" value="XP_022667818"/>
    <property type="gene ID" value="LOC111253117"/>
</dbReference>
<feature type="region of interest" description="Disordered" evidence="2">
    <location>
        <begin position="498"/>
        <end position="525"/>
    </location>
</feature>
<feature type="region of interest" description="Disordered" evidence="2">
    <location>
        <begin position="627"/>
        <end position="661"/>
    </location>
</feature>
<feature type="compositionally biased region" description="Polar residues" evidence="2">
    <location>
        <begin position="501"/>
        <end position="513"/>
    </location>
</feature>
<dbReference type="AlphaFoldDB" id="A0A7M7KJJ3"/>
<dbReference type="Proteomes" id="UP000594260">
    <property type="component" value="Unplaced"/>
</dbReference>
<feature type="compositionally biased region" description="Basic and acidic residues" evidence="2">
    <location>
        <begin position="380"/>
        <end position="391"/>
    </location>
</feature>
<accession>A0A7M7KJJ3</accession>
<dbReference type="OrthoDB" id="3938623at2759"/>
<dbReference type="RefSeq" id="XP_022667819.1">
    <property type="nucleotide sequence ID" value="XM_022812084.1"/>
</dbReference>
<feature type="region of interest" description="Disordered" evidence="2">
    <location>
        <begin position="73"/>
        <end position="124"/>
    </location>
</feature>
<dbReference type="CTD" id="5740414"/>
<dbReference type="GO" id="GO:0000978">
    <property type="term" value="F:RNA polymerase II cis-regulatory region sequence-specific DNA binding"/>
    <property type="evidence" value="ECO:0007669"/>
    <property type="project" value="TreeGrafter"/>
</dbReference>
<feature type="compositionally biased region" description="Acidic residues" evidence="2">
    <location>
        <begin position="367"/>
        <end position="379"/>
    </location>
</feature>
<dbReference type="Pfam" id="PF02437">
    <property type="entry name" value="Ski_Sno_DHD"/>
    <property type="match status" value="1"/>
</dbReference>
<dbReference type="RefSeq" id="XP_022667815.1">
    <property type="nucleotide sequence ID" value="XM_022812080.1"/>
</dbReference>
<dbReference type="EnsemblMetazoa" id="XM_022812078">
    <property type="protein sequence ID" value="XP_022667813"/>
    <property type="gene ID" value="LOC111253117"/>
</dbReference>
<keyword evidence="5" id="KW-1185">Reference proteome</keyword>
<dbReference type="InterPro" id="IPR010919">
    <property type="entry name" value="SAND-like_dom_sf"/>
</dbReference>
<dbReference type="PANTHER" id="PTHR10005">
    <property type="entry name" value="SKI ONCOGENE-RELATED"/>
    <property type="match status" value="1"/>
</dbReference>
<dbReference type="InterPro" id="IPR003380">
    <property type="entry name" value="SKI/SNO/DAC"/>
</dbReference>
<dbReference type="InParanoid" id="A0A7M7KJJ3"/>
<organism evidence="4 5">
    <name type="scientific">Varroa destructor</name>
    <name type="common">Honeybee mite</name>
    <dbReference type="NCBI Taxonomy" id="109461"/>
    <lineage>
        <taxon>Eukaryota</taxon>
        <taxon>Metazoa</taxon>
        <taxon>Ecdysozoa</taxon>
        <taxon>Arthropoda</taxon>
        <taxon>Chelicerata</taxon>
        <taxon>Arachnida</taxon>
        <taxon>Acari</taxon>
        <taxon>Parasitiformes</taxon>
        <taxon>Mesostigmata</taxon>
        <taxon>Gamasina</taxon>
        <taxon>Dermanyssoidea</taxon>
        <taxon>Varroidae</taxon>
        <taxon>Varroa</taxon>
    </lineage>
</organism>
<dbReference type="RefSeq" id="XP_022667813.1">
    <property type="nucleotide sequence ID" value="XM_022812078.1"/>
</dbReference>
<name>A0A7M7KJJ3_VARDE</name>
<dbReference type="KEGG" id="vde:111253117"/>
<dbReference type="GO" id="GO:0005737">
    <property type="term" value="C:cytoplasm"/>
    <property type="evidence" value="ECO:0007669"/>
    <property type="project" value="TreeGrafter"/>
</dbReference>
<dbReference type="GO" id="GO:0005634">
    <property type="term" value="C:nucleus"/>
    <property type="evidence" value="ECO:0007669"/>
    <property type="project" value="TreeGrafter"/>
</dbReference>
<dbReference type="CDD" id="cd21079">
    <property type="entry name" value="DHD_Ski_Sno"/>
    <property type="match status" value="1"/>
</dbReference>
<sequence>MCAAPTPVLVAAATVAASSPALTSSATCTSVRPLSVVREQRVESTRSSTETDAYTPHLKRVLKSYQAAATTSLHGPNSVRWTTETASEKEESVSPLTPSRPPIQQPPPLLLPLPKDRRSSGQRSSTVLEGETIACFNVGGEDRLCLPQILNTVLRGFTLLQINSVCDDLQIYCSRCTDDQLAQLKEASILPYRIPSCGLISKSDAERLCASLLHTPVEGGPKDENCEALEVYHECFGGCEGLFYTDIYSGPNSPCVRCLECRGMLSPRRFISHVHRARAETRTCHWGFSSANWRQYLLPVKEEPTVKELLDQLKSKFDKRKKCSSSPGIEAQGKERTASCEPVNTNIGGVVVTVGAAPTSPVSPAPPEDDVDNNEDDDNDRPTPKKVRSDDAACPSLSPASPISFTASGTPVAGTALHQHPLAALGLDPAVWYQWAAAATARSSAFKPWQTGLCGMLTGTASAIPPNTATVTASKLSGLTAPNSLHAFGVGSRTHRRLANGHSNSLDSTEDALSSTSTVSSMSGAELDEQPYSPAFLYQASDMSGLRRVLEQHNLNAKACNDILVEASRMVYGYQQLVDHLARQKRQLEKEVDHMKLSEAPSPQGRALASPAESELSKLAEAQSLFRVKEEPLEDDEEMAGPGDKLDRLQLQREGRRMLMA</sequence>
<feature type="region of interest" description="Disordered" evidence="2">
    <location>
        <begin position="355"/>
        <end position="401"/>
    </location>
</feature>
<dbReference type="GO" id="GO:0046332">
    <property type="term" value="F:SMAD binding"/>
    <property type="evidence" value="ECO:0007669"/>
    <property type="project" value="InterPro"/>
</dbReference>
<feature type="domain" description="c-SKI SMAD4-binding" evidence="3">
    <location>
        <begin position="228"/>
        <end position="318"/>
    </location>
</feature>
<dbReference type="RefSeq" id="XP_022667818.1">
    <property type="nucleotide sequence ID" value="XM_022812083.1"/>
</dbReference>
<protein>
    <recommendedName>
        <fullName evidence="3">c-SKI SMAD4-binding domain-containing protein</fullName>
    </recommendedName>
</protein>
<dbReference type="EnsemblMetazoa" id="XM_022812081">
    <property type="protein sequence ID" value="XP_022667816"/>
    <property type="gene ID" value="LOC111253117"/>
</dbReference>
<dbReference type="EnsemblMetazoa" id="XM_022812080">
    <property type="protein sequence ID" value="XP_022667815"/>
    <property type="gene ID" value="LOC111253117"/>
</dbReference>
<dbReference type="FunFam" id="3.10.260.20:FF:000002">
    <property type="entry name" value="SKI-like oncogene a"/>
    <property type="match status" value="1"/>
</dbReference>
<feature type="compositionally biased region" description="Basic and acidic residues" evidence="2">
    <location>
        <begin position="644"/>
        <end position="661"/>
    </location>
</feature>
<dbReference type="Gene3D" id="3.10.390.10">
    <property type="entry name" value="SAND domain-like"/>
    <property type="match status" value="1"/>
</dbReference>
<comment type="similarity">
    <text evidence="1">Belongs to the SKI family.</text>
</comment>
<evidence type="ECO:0000259" key="3">
    <source>
        <dbReference type="SMART" id="SM01046"/>
    </source>
</evidence>
<evidence type="ECO:0000313" key="5">
    <source>
        <dbReference type="Proteomes" id="UP000594260"/>
    </source>
</evidence>
<dbReference type="GO" id="GO:0000981">
    <property type="term" value="F:DNA-binding transcription factor activity, RNA polymerase II-specific"/>
    <property type="evidence" value="ECO:0007669"/>
    <property type="project" value="TreeGrafter"/>
</dbReference>
<reference evidence="4" key="1">
    <citation type="submission" date="2021-01" db="UniProtKB">
        <authorList>
            <consortium name="EnsemblMetazoa"/>
        </authorList>
    </citation>
    <scope>IDENTIFICATION</scope>
</reference>
<dbReference type="InterPro" id="IPR014890">
    <property type="entry name" value="c-SKI_SMAD4-bd_dom"/>
</dbReference>
<dbReference type="EnsemblMetazoa" id="XM_022812079">
    <property type="protein sequence ID" value="XP_022667814"/>
    <property type="gene ID" value="LOC111253117"/>
</dbReference>
<dbReference type="PANTHER" id="PTHR10005:SF25">
    <property type="entry name" value="SNO ONCOGENE, ISOFORM B"/>
    <property type="match status" value="1"/>
</dbReference>
<dbReference type="InterPro" id="IPR037000">
    <property type="entry name" value="Ski_DNA-bd_sf"/>
</dbReference>
<dbReference type="Pfam" id="PF08782">
    <property type="entry name" value="c-SKI_SMAD_bind"/>
    <property type="match status" value="1"/>
</dbReference>
<feature type="compositionally biased region" description="Polar residues" evidence="2">
    <location>
        <begin position="73"/>
        <end position="85"/>
    </location>
</feature>
<dbReference type="InterPro" id="IPR009061">
    <property type="entry name" value="DNA-bd_dom_put_sf"/>
</dbReference>
<dbReference type="GO" id="GO:0005667">
    <property type="term" value="C:transcription regulator complex"/>
    <property type="evidence" value="ECO:0007669"/>
    <property type="project" value="TreeGrafter"/>
</dbReference>
<dbReference type="SUPFAM" id="SSF63763">
    <property type="entry name" value="SAND domain-like"/>
    <property type="match status" value="1"/>
</dbReference>
<feature type="compositionally biased region" description="Low complexity" evidence="2">
    <location>
        <begin position="514"/>
        <end position="523"/>
    </location>
</feature>
<evidence type="ECO:0000313" key="4">
    <source>
        <dbReference type="EnsemblMetazoa" id="XP_022667816"/>
    </source>
</evidence>
<proteinExistence type="inferred from homology"/>
<feature type="region of interest" description="Disordered" evidence="2">
    <location>
        <begin position="320"/>
        <end position="341"/>
    </location>
</feature>
<evidence type="ECO:0000256" key="2">
    <source>
        <dbReference type="SAM" id="MobiDB-lite"/>
    </source>
</evidence>
<dbReference type="GO" id="GO:0030514">
    <property type="term" value="P:negative regulation of BMP signaling pathway"/>
    <property type="evidence" value="ECO:0007669"/>
    <property type="project" value="TreeGrafter"/>
</dbReference>
<dbReference type="Gene3D" id="3.10.260.20">
    <property type="entry name" value="Ski"/>
    <property type="match status" value="1"/>
</dbReference>
<dbReference type="InterPro" id="IPR023216">
    <property type="entry name" value="Tscrpt_reg_SKI_SnoN"/>
</dbReference>
<feature type="compositionally biased region" description="Pro residues" evidence="2">
    <location>
        <begin position="98"/>
        <end position="111"/>
    </location>
</feature>